<feature type="transmembrane region" description="Helical" evidence="1">
    <location>
        <begin position="33"/>
        <end position="50"/>
    </location>
</feature>
<dbReference type="Pfam" id="PF26161">
    <property type="entry name" value="DUF8044"/>
    <property type="match status" value="1"/>
</dbReference>
<dbReference type="Proteomes" id="UP001320159">
    <property type="component" value="Unassembled WGS sequence"/>
</dbReference>
<name>A0AAP2RCH8_9EURY</name>
<feature type="transmembrane region" description="Helical" evidence="1">
    <location>
        <begin position="7"/>
        <end position="27"/>
    </location>
</feature>
<evidence type="ECO:0000313" key="2">
    <source>
        <dbReference type="EMBL" id="MCD1294888.1"/>
    </source>
</evidence>
<dbReference type="InterPro" id="IPR058357">
    <property type="entry name" value="DUF8044"/>
</dbReference>
<dbReference type="AlphaFoldDB" id="A0AAP2RCH8"/>
<keyword evidence="3" id="KW-1185">Reference proteome</keyword>
<organism evidence="2 3">
    <name type="scientific">Methanooceanicella nereidis</name>
    <dbReference type="NCBI Taxonomy" id="2052831"/>
    <lineage>
        <taxon>Archaea</taxon>
        <taxon>Methanobacteriati</taxon>
        <taxon>Methanobacteriota</taxon>
        <taxon>Stenosarchaea group</taxon>
        <taxon>Methanomicrobia</taxon>
        <taxon>Methanocellales</taxon>
        <taxon>Methanocellaceae</taxon>
        <taxon>Methanooceanicella</taxon>
    </lineage>
</organism>
<keyword evidence="1" id="KW-0472">Membrane</keyword>
<proteinExistence type="predicted"/>
<dbReference type="EMBL" id="PGCK01000005">
    <property type="protein sequence ID" value="MCD1294888.1"/>
    <property type="molecule type" value="Genomic_DNA"/>
</dbReference>
<evidence type="ECO:0000313" key="3">
    <source>
        <dbReference type="Proteomes" id="UP001320159"/>
    </source>
</evidence>
<reference evidence="2 3" key="1">
    <citation type="submission" date="2017-11" db="EMBL/GenBank/DDBJ databases">
        <title>Isolation and Characterization of Family Methanocellaceae Species from Potential Methane Hydrate Area Offshore Southwestern Taiwan.</title>
        <authorList>
            <person name="Zhang W.-L."/>
            <person name="Chen W.-C."/>
            <person name="Lai M.-C."/>
            <person name="Chen S.-C."/>
        </authorList>
    </citation>
    <scope>NUCLEOTIDE SEQUENCE [LARGE SCALE GENOMIC DNA]</scope>
    <source>
        <strain evidence="2 3">CWC-04</strain>
    </source>
</reference>
<sequence>MFTKSQKLVYAFALWVFVILALLAVFQSLNYEYFFVLCLIGFLILVELSGPFTTKPKWRSRVNIVIFIGLLMFSFIVIKKVLDILGIGI</sequence>
<comment type="caution">
    <text evidence="2">The sequence shown here is derived from an EMBL/GenBank/DDBJ whole genome shotgun (WGS) entry which is preliminary data.</text>
</comment>
<protein>
    <submittedName>
        <fullName evidence="2">Uncharacterized protein</fullName>
    </submittedName>
</protein>
<dbReference type="RefSeq" id="WP_230741723.1">
    <property type="nucleotide sequence ID" value="NZ_PGCK01000005.1"/>
</dbReference>
<evidence type="ECO:0000256" key="1">
    <source>
        <dbReference type="SAM" id="Phobius"/>
    </source>
</evidence>
<accession>A0AAP2RCH8</accession>
<gene>
    <name evidence="2" type="ORF">CUJ83_07740</name>
</gene>
<keyword evidence="1" id="KW-0812">Transmembrane</keyword>
<keyword evidence="1" id="KW-1133">Transmembrane helix</keyword>
<feature type="transmembrane region" description="Helical" evidence="1">
    <location>
        <begin position="62"/>
        <end position="82"/>
    </location>
</feature>